<dbReference type="EMBL" id="JAOPJF010000012">
    <property type="protein sequence ID" value="KAK1147336.1"/>
    <property type="molecule type" value="Genomic_DNA"/>
</dbReference>
<evidence type="ECO:0000313" key="1">
    <source>
        <dbReference type="EMBL" id="KAK1147336.1"/>
    </source>
</evidence>
<protein>
    <submittedName>
        <fullName evidence="1">Uncharacterized protein</fullName>
    </submittedName>
</protein>
<dbReference type="Proteomes" id="UP001177260">
    <property type="component" value="Unassembled WGS sequence"/>
</dbReference>
<organism evidence="1 2">
    <name type="scientific">Aspergillus melleus</name>
    <dbReference type="NCBI Taxonomy" id="138277"/>
    <lineage>
        <taxon>Eukaryota</taxon>
        <taxon>Fungi</taxon>
        <taxon>Dikarya</taxon>
        <taxon>Ascomycota</taxon>
        <taxon>Pezizomycotina</taxon>
        <taxon>Eurotiomycetes</taxon>
        <taxon>Eurotiomycetidae</taxon>
        <taxon>Eurotiales</taxon>
        <taxon>Aspergillaceae</taxon>
        <taxon>Aspergillus</taxon>
        <taxon>Aspergillus subgen. Circumdati</taxon>
    </lineage>
</organism>
<comment type="caution">
    <text evidence="1">The sequence shown here is derived from an EMBL/GenBank/DDBJ whole genome shotgun (WGS) entry which is preliminary data.</text>
</comment>
<sequence length="552" mass="59942">MHRTGTQAGDGAEVASVVDVVAPVGQRKQDHPLYVGLIKPNIGHGEASARVASLMKAILMLEKGIIPPHVGIKTEINGGFPDLDVRISTASTSFEPSLSSKRTILVNSFSAAGGGNTTLLLQEPPTSTRVYRDPRPAYAITVSGYSPLSLDNNLKLMVEYMDANPSCLPGDLSYTTMARHMHQGLRVTVTGETTADIKHALERKEKNFSLPSPATLRSVVSTRISIPSANWLFIRAPHHECVAIGELLAILDNATGAAHGWSCQGPDIPQGPTAKRCANGPTRSTDSWTQTGSASKNRNIPFTKSVFSFGEAYFSAQGVTDVDPPPGLLFESPDGMHKPSESILLDSQTNSHEPSAKVILLQRRSNLSSNKQLFLFPDGSGSPASHAQFENLSPDIEVYGLVCPYLKIPQAETNGLAATVGVYISAIEYQPHGPYHLGSWSIGGVYVYEASNRLVQVREYVALLLLIDSLGPSVFPPINSRLIKFFEVLGVFDQMPSDVRGRSPFSKREQALNHFRIATKDLSNYKPVRAITREVAPKVFVFWARNGVCEER</sequence>
<accession>A0ACC3B9K5</accession>
<keyword evidence="2" id="KW-1185">Reference proteome</keyword>
<name>A0ACC3B9K5_9EURO</name>
<gene>
    <name evidence="1" type="ORF">N8T08_001413</name>
</gene>
<proteinExistence type="predicted"/>
<evidence type="ECO:0000313" key="2">
    <source>
        <dbReference type="Proteomes" id="UP001177260"/>
    </source>
</evidence>
<reference evidence="1 2" key="1">
    <citation type="journal article" date="2023" name="ACS Omega">
        <title>Identification of the Neoaspergillic Acid Biosynthesis Gene Cluster by Establishing an In Vitro CRISPR-Ribonucleoprotein Genetic System in Aspergillus melleus.</title>
        <authorList>
            <person name="Yuan B."/>
            <person name="Grau M.F."/>
            <person name="Murata R.M."/>
            <person name="Torok T."/>
            <person name="Venkateswaran K."/>
            <person name="Stajich J.E."/>
            <person name="Wang C.C.C."/>
        </authorList>
    </citation>
    <scope>NUCLEOTIDE SEQUENCE [LARGE SCALE GENOMIC DNA]</scope>
    <source>
        <strain evidence="1 2">IMV 1140</strain>
    </source>
</reference>